<protein>
    <submittedName>
        <fullName evidence="2">Uncharacterized protein</fullName>
    </submittedName>
</protein>
<keyword evidence="1" id="KW-0812">Transmembrane</keyword>
<comment type="caution">
    <text evidence="2">The sequence shown here is derived from an EMBL/GenBank/DDBJ whole genome shotgun (WGS) entry which is preliminary data.</text>
</comment>
<dbReference type="Proteomes" id="UP000607397">
    <property type="component" value="Unassembled WGS sequence"/>
</dbReference>
<sequence length="230" mass="26283">MPHRSPSEPLLRSKQSALDIQDLKGLLHLRWRWGDWVVLDAHYTRIDQVFMLWGLIAGVIFMTAEWAPLLWTTQALLWSVVTLSISAIMIRLSWCWARIERLRWLVCFWASLMLLGVVITDIGIFGHWGWLMGHLCLLWLELCAFGYGVSAIAVQSRSLGTVGLIHGLSGVAIANLSTHSFGMTALIMAGTLLLLGEYQWDMRPPIHFHHLTPEERQFNQQQQLLRQSCL</sequence>
<dbReference type="AlphaFoldDB" id="A0A8K2A940"/>
<dbReference type="EMBL" id="WVIC01000034">
    <property type="protein sequence ID" value="NCJ07839.1"/>
    <property type="molecule type" value="Genomic_DNA"/>
</dbReference>
<reference evidence="2" key="1">
    <citation type="submission" date="2019-12" db="EMBL/GenBank/DDBJ databases">
        <title>High-Quality draft genome sequences of three cyanobacteria isolated from the limestone walls of the Old Cathedral of Coimbra.</title>
        <authorList>
            <person name="Tiago I."/>
            <person name="Soares F."/>
            <person name="Portugal A."/>
        </authorList>
    </citation>
    <scope>NUCLEOTIDE SEQUENCE [LARGE SCALE GENOMIC DNA]</scope>
    <source>
        <strain evidence="2">C</strain>
    </source>
</reference>
<proteinExistence type="predicted"/>
<keyword evidence="1" id="KW-1133">Transmembrane helix</keyword>
<feature type="transmembrane region" description="Helical" evidence="1">
    <location>
        <begin position="104"/>
        <end position="125"/>
    </location>
</feature>
<feature type="transmembrane region" description="Helical" evidence="1">
    <location>
        <begin position="49"/>
        <end position="69"/>
    </location>
</feature>
<dbReference type="RefSeq" id="WP_161826319.1">
    <property type="nucleotide sequence ID" value="NZ_WVIC01000034.1"/>
</dbReference>
<organism evidence="2 3">
    <name type="scientific">Petrachloros mirabilis ULC683</name>
    <dbReference type="NCBI Taxonomy" id="2781853"/>
    <lineage>
        <taxon>Bacteria</taxon>
        <taxon>Bacillati</taxon>
        <taxon>Cyanobacteriota</taxon>
        <taxon>Cyanophyceae</taxon>
        <taxon>Synechococcales</taxon>
        <taxon>Petrachlorosaceae</taxon>
        <taxon>Petrachloros</taxon>
        <taxon>Petrachloros mirabilis</taxon>
    </lineage>
</organism>
<keyword evidence="3" id="KW-1185">Reference proteome</keyword>
<keyword evidence="1" id="KW-0472">Membrane</keyword>
<feature type="transmembrane region" description="Helical" evidence="1">
    <location>
        <begin position="182"/>
        <end position="200"/>
    </location>
</feature>
<gene>
    <name evidence="2" type="ORF">GS597_15245</name>
</gene>
<accession>A0A8K2A940</accession>
<evidence type="ECO:0000313" key="2">
    <source>
        <dbReference type="EMBL" id="NCJ07839.1"/>
    </source>
</evidence>
<name>A0A8K2A940_9CYAN</name>
<evidence type="ECO:0000313" key="3">
    <source>
        <dbReference type="Proteomes" id="UP000607397"/>
    </source>
</evidence>
<feature type="transmembrane region" description="Helical" evidence="1">
    <location>
        <begin position="131"/>
        <end position="152"/>
    </location>
</feature>
<feature type="transmembrane region" description="Helical" evidence="1">
    <location>
        <begin position="75"/>
        <end position="97"/>
    </location>
</feature>
<evidence type="ECO:0000256" key="1">
    <source>
        <dbReference type="SAM" id="Phobius"/>
    </source>
</evidence>